<feature type="non-terminal residue" evidence="2">
    <location>
        <position position="104"/>
    </location>
</feature>
<dbReference type="Proteomes" id="UP000023152">
    <property type="component" value="Unassembled WGS sequence"/>
</dbReference>
<keyword evidence="3" id="KW-1185">Reference proteome</keyword>
<accession>X6LMA7</accession>
<evidence type="ECO:0000313" key="3">
    <source>
        <dbReference type="Proteomes" id="UP000023152"/>
    </source>
</evidence>
<evidence type="ECO:0000313" key="2">
    <source>
        <dbReference type="EMBL" id="ETO02282.1"/>
    </source>
</evidence>
<sequence>MLWSKKDARSLQFVTTSLKDLNAALPEKESLEVMELLTCLKERLVRNGANNANDDILGYSFVWFFKVPPPTDDENDDEDHTFDEDDDNEDDSDDDDSDDSNDGK</sequence>
<comment type="caution">
    <text evidence="2">The sequence shown here is derived from an EMBL/GenBank/DDBJ whole genome shotgun (WGS) entry which is preliminary data.</text>
</comment>
<organism evidence="2 3">
    <name type="scientific">Reticulomyxa filosa</name>
    <dbReference type="NCBI Taxonomy" id="46433"/>
    <lineage>
        <taxon>Eukaryota</taxon>
        <taxon>Sar</taxon>
        <taxon>Rhizaria</taxon>
        <taxon>Retaria</taxon>
        <taxon>Foraminifera</taxon>
        <taxon>Monothalamids</taxon>
        <taxon>Reticulomyxidae</taxon>
        <taxon>Reticulomyxa</taxon>
    </lineage>
</organism>
<evidence type="ECO:0000256" key="1">
    <source>
        <dbReference type="SAM" id="MobiDB-lite"/>
    </source>
</evidence>
<gene>
    <name evidence="2" type="ORF">RFI_35154</name>
</gene>
<feature type="region of interest" description="Disordered" evidence="1">
    <location>
        <begin position="68"/>
        <end position="104"/>
    </location>
</feature>
<name>X6LMA7_RETFI</name>
<dbReference type="EMBL" id="ASPP01036194">
    <property type="protein sequence ID" value="ETO02282.1"/>
    <property type="molecule type" value="Genomic_DNA"/>
</dbReference>
<protein>
    <submittedName>
        <fullName evidence="2">Uncharacterized protein</fullName>
    </submittedName>
</protein>
<dbReference type="AlphaFoldDB" id="X6LMA7"/>
<feature type="compositionally biased region" description="Acidic residues" evidence="1">
    <location>
        <begin position="71"/>
        <end position="104"/>
    </location>
</feature>
<reference evidence="2 3" key="1">
    <citation type="journal article" date="2013" name="Curr. Biol.">
        <title>The Genome of the Foraminiferan Reticulomyxa filosa.</title>
        <authorList>
            <person name="Glockner G."/>
            <person name="Hulsmann N."/>
            <person name="Schleicher M."/>
            <person name="Noegel A.A."/>
            <person name="Eichinger L."/>
            <person name="Gallinger C."/>
            <person name="Pawlowski J."/>
            <person name="Sierra R."/>
            <person name="Euteneuer U."/>
            <person name="Pillet L."/>
            <person name="Moustafa A."/>
            <person name="Platzer M."/>
            <person name="Groth M."/>
            <person name="Szafranski K."/>
            <person name="Schliwa M."/>
        </authorList>
    </citation>
    <scope>NUCLEOTIDE SEQUENCE [LARGE SCALE GENOMIC DNA]</scope>
</reference>
<proteinExistence type="predicted"/>